<dbReference type="EMBL" id="GGEC01033548">
    <property type="protein sequence ID" value="MBX14032.1"/>
    <property type="molecule type" value="Transcribed_RNA"/>
</dbReference>
<reference evidence="1" key="1">
    <citation type="submission" date="2018-02" db="EMBL/GenBank/DDBJ databases">
        <title>Rhizophora mucronata_Transcriptome.</title>
        <authorList>
            <person name="Meera S.P."/>
            <person name="Sreeshan A."/>
            <person name="Augustine A."/>
        </authorList>
    </citation>
    <scope>NUCLEOTIDE SEQUENCE</scope>
    <source>
        <tissue evidence="1">Leaf</tissue>
    </source>
</reference>
<protein>
    <submittedName>
        <fullName evidence="1">Uncharacterized protein</fullName>
    </submittedName>
</protein>
<dbReference type="AlphaFoldDB" id="A0A2P2L7T3"/>
<evidence type="ECO:0000313" key="1">
    <source>
        <dbReference type="EMBL" id="MBX14032.1"/>
    </source>
</evidence>
<accession>A0A2P2L7T3</accession>
<name>A0A2P2L7T3_RHIMU</name>
<proteinExistence type="predicted"/>
<organism evidence="1">
    <name type="scientific">Rhizophora mucronata</name>
    <name type="common">Asiatic mangrove</name>
    <dbReference type="NCBI Taxonomy" id="61149"/>
    <lineage>
        <taxon>Eukaryota</taxon>
        <taxon>Viridiplantae</taxon>
        <taxon>Streptophyta</taxon>
        <taxon>Embryophyta</taxon>
        <taxon>Tracheophyta</taxon>
        <taxon>Spermatophyta</taxon>
        <taxon>Magnoliopsida</taxon>
        <taxon>eudicotyledons</taxon>
        <taxon>Gunneridae</taxon>
        <taxon>Pentapetalae</taxon>
        <taxon>rosids</taxon>
        <taxon>fabids</taxon>
        <taxon>Malpighiales</taxon>
        <taxon>Rhizophoraceae</taxon>
        <taxon>Rhizophora</taxon>
    </lineage>
</organism>
<sequence length="71" mass="8387">MLMDLLQLRNCKSFLLVMEFQKRVGVYKMRFSLSHTRRGALSCMHSYVHAISHSQIIVSYKCNFLASLFNW</sequence>